<name>A0A6G8F232_9PROT</name>
<keyword evidence="1" id="KW-1133">Transmembrane helix</keyword>
<evidence type="ECO:0000256" key="1">
    <source>
        <dbReference type="SAM" id="Phobius"/>
    </source>
</evidence>
<gene>
    <name evidence="2" type="ORF">PlAlph_0610</name>
</gene>
<organism evidence="2">
    <name type="scientific">uncultured Alphaproteobacteria bacterium</name>
    <dbReference type="NCBI Taxonomy" id="91750"/>
    <lineage>
        <taxon>Bacteria</taxon>
        <taxon>Pseudomonadati</taxon>
        <taxon>Pseudomonadota</taxon>
        <taxon>Alphaproteobacteria</taxon>
        <taxon>environmental samples</taxon>
    </lineage>
</organism>
<proteinExistence type="predicted"/>
<reference evidence="2" key="1">
    <citation type="journal article" date="2020" name="J. ISSAAS">
        <title>Lactobacilli and other gastrointestinal microbiota of Peromyscus leucopus, reservoir host for agents of Lyme disease and other zoonoses in North America.</title>
        <authorList>
            <person name="Milovic A."/>
            <person name="Bassam K."/>
            <person name="Shao H."/>
            <person name="Chatzistamou I."/>
            <person name="Tufts D.M."/>
            <person name="Diuk-Wasser M."/>
            <person name="Barbour A.G."/>
        </authorList>
    </citation>
    <scope>NUCLEOTIDE SEQUENCE</scope>
    <source>
        <strain evidence="2">LL90</strain>
    </source>
</reference>
<dbReference type="AlphaFoldDB" id="A0A6G8F232"/>
<evidence type="ECO:0000313" key="2">
    <source>
        <dbReference type="EMBL" id="QIM10307.1"/>
    </source>
</evidence>
<keyword evidence="1" id="KW-0812">Transmembrane</keyword>
<accession>A0A6G8F232</accession>
<protein>
    <submittedName>
        <fullName evidence="2">Uncharacterized protein</fullName>
    </submittedName>
</protein>
<sequence length="113" mass="12696">MNAVIVVVLAVVLFGVIIMFNLQNGKMKRARKSQSAAQREFGRAKAEARVYAKELKKLLGGLNKNELSELRNRIVSDRMEAESAKESSQREGTIIAYRHIVDDIDVEMVSKMS</sequence>
<dbReference type="EMBL" id="MN990728">
    <property type="protein sequence ID" value="QIM10307.1"/>
    <property type="molecule type" value="Genomic_DNA"/>
</dbReference>
<keyword evidence="1" id="KW-0472">Membrane</keyword>
<feature type="transmembrane region" description="Helical" evidence="1">
    <location>
        <begin position="6"/>
        <end position="22"/>
    </location>
</feature>